<dbReference type="PANTHER" id="PTHR43179:SF7">
    <property type="entry name" value="RHAMNOSYLTRANSFERASE WBBL"/>
    <property type="match status" value="1"/>
</dbReference>
<dbReference type="Pfam" id="PF00535">
    <property type="entry name" value="Glycos_transf_2"/>
    <property type="match status" value="1"/>
</dbReference>
<dbReference type="Pfam" id="PF13632">
    <property type="entry name" value="Glyco_trans_2_3"/>
    <property type="match status" value="1"/>
</dbReference>
<name>A0A2Z4Y4W4_SUMC1</name>
<dbReference type="CDD" id="cd04186">
    <property type="entry name" value="GT_2_like_c"/>
    <property type="match status" value="1"/>
</dbReference>
<reference evidence="3 4" key="1">
    <citation type="submission" date="2018-05" db="EMBL/GenBank/DDBJ databases">
        <title>A metagenomic window into the 2 km-deep terrestrial subsurface aquifer revealed taxonomically and functionally diverse microbial community comprising novel uncultured bacterial lineages.</title>
        <authorList>
            <person name="Kadnikov V.V."/>
            <person name="Mardanov A.V."/>
            <person name="Beletsky A.V."/>
            <person name="Banks D."/>
            <person name="Pimenov N.V."/>
            <person name="Frank Y.A."/>
            <person name="Karnachuk O.V."/>
            <person name="Ravin N.V."/>
        </authorList>
    </citation>
    <scope>NUCLEOTIDE SEQUENCE [LARGE SCALE GENOMIC DNA]</scope>
    <source>
        <strain evidence="3">BY</strain>
    </source>
</reference>
<organism evidence="3 4">
    <name type="scientific">Sumerlaea chitinivorans</name>
    <dbReference type="NCBI Taxonomy" id="2250252"/>
    <lineage>
        <taxon>Bacteria</taxon>
        <taxon>Candidatus Sumerlaeota</taxon>
        <taxon>Candidatus Sumerlaeia</taxon>
        <taxon>Candidatus Sumerlaeales</taxon>
        <taxon>Candidatus Sumerlaeaceae</taxon>
        <taxon>Candidatus Sumerlaea</taxon>
    </lineage>
</organism>
<evidence type="ECO:0000313" key="4">
    <source>
        <dbReference type="Proteomes" id="UP000262583"/>
    </source>
</evidence>
<evidence type="ECO:0000259" key="2">
    <source>
        <dbReference type="Pfam" id="PF13632"/>
    </source>
</evidence>
<evidence type="ECO:0000313" key="3">
    <source>
        <dbReference type="EMBL" id="AXA35485.1"/>
    </source>
</evidence>
<protein>
    <submittedName>
        <fullName evidence="3">dTDP-Rha:A-D-GlcNAc-diphosphoryl polyprenol, A-3-L-rhamnosyl transferase WbbL</fullName>
    </submittedName>
</protein>
<dbReference type="PANTHER" id="PTHR43179">
    <property type="entry name" value="RHAMNOSYLTRANSFERASE WBBL"/>
    <property type="match status" value="1"/>
</dbReference>
<evidence type="ECO:0000259" key="1">
    <source>
        <dbReference type="Pfam" id="PF00535"/>
    </source>
</evidence>
<gene>
    <name evidence="3" type="ORF">BRCON_0708</name>
</gene>
<dbReference type="Proteomes" id="UP000262583">
    <property type="component" value="Chromosome"/>
</dbReference>
<dbReference type="InterPro" id="IPR029044">
    <property type="entry name" value="Nucleotide-diphossugar_trans"/>
</dbReference>
<accession>A0A2Z4Y4W4</accession>
<dbReference type="Gene3D" id="3.90.550.10">
    <property type="entry name" value="Spore Coat Polysaccharide Biosynthesis Protein SpsA, Chain A"/>
    <property type="match status" value="1"/>
</dbReference>
<dbReference type="KEGG" id="schv:BRCON_0708"/>
<feature type="domain" description="Glycosyltransferase 2-like" evidence="1">
    <location>
        <begin position="9"/>
        <end position="107"/>
    </location>
</feature>
<sequence>MGKADCLISFVIVNYQTSHLVRRLLASLQNVTIPHEIIVVDNASPNSDWQDLQDLPIALIRSDTNLGYGLGCNLGAQEAHGEFLCILNPDIIVPEGAIERWLATAQRLLGQRRPVGIVAPRLTYENGVEQLSAYRFPTMWSYWSAHSICAGLVKYARKRLGFGSRTAHSSLRSVDWVMGSAMLIPRAAWDSVGGFSSRYFFYAEDTDLCWRMRRAGFEVFYAPEVTLIHTQGESAPQKRAEACKRLFSGLKVFLEDNYSPARRKRVEYCVIADMVLRILLLSPTLLWRRDDPLLQARLHGYREVLRMYWQDLRKT</sequence>
<dbReference type="SUPFAM" id="SSF53448">
    <property type="entry name" value="Nucleotide-diphospho-sugar transferases"/>
    <property type="match status" value="1"/>
</dbReference>
<feature type="domain" description="Glycosyltransferase 2-like" evidence="2">
    <location>
        <begin position="153"/>
        <end position="234"/>
    </location>
</feature>
<proteinExistence type="predicted"/>
<keyword evidence="3" id="KW-0808">Transferase</keyword>
<dbReference type="GO" id="GO:0016740">
    <property type="term" value="F:transferase activity"/>
    <property type="evidence" value="ECO:0007669"/>
    <property type="project" value="UniProtKB-KW"/>
</dbReference>
<dbReference type="EMBL" id="CP030759">
    <property type="protein sequence ID" value="AXA35485.1"/>
    <property type="molecule type" value="Genomic_DNA"/>
</dbReference>
<dbReference type="AlphaFoldDB" id="A0A2Z4Y4W4"/>
<dbReference type="InterPro" id="IPR001173">
    <property type="entry name" value="Glyco_trans_2-like"/>
</dbReference>